<keyword evidence="5 6" id="KW-0472">Membrane</keyword>
<evidence type="ECO:0000256" key="1">
    <source>
        <dbReference type="ARBA" id="ARBA00004651"/>
    </source>
</evidence>
<protein>
    <recommendedName>
        <fullName evidence="9">Phosphate-starvation-inducible E-like protein</fullName>
    </recommendedName>
</protein>
<gene>
    <name evidence="7" type="ORF">AC731_015970</name>
</gene>
<proteinExistence type="predicted"/>
<dbReference type="GO" id="GO:0005886">
    <property type="term" value="C:plasma membrane"/>
    <property type="evidence" value="ECO:0007669"/>
    <property type="project" value="UniProtKB-SubCell"/>
</dbReference>
<keyword evidence="3 6" id="KW-0812">Transmembrane</keyword>
<keyword evidence="2" id="KW-1003">Cell membrane</keyword>
<evidence type="ECO:0000256" key="3">
    <source>
        <dbReference type="ARBA" id="ARBA00022692"/>
    </source>
</evidence>
<feature type="transmembrane region" description="Helical" evidence="6">
    <location>
        <begin position="130"/>
        <end position="151"/>
    </location>
</feature>
<evidence type="ECO:0000313" key="7">
    <source>
        <dbReference type="EMBL" id="AMO38299.1"/>
    </source>
</evidence>
<dbReference type="AlphaFoldDB" id="A0A127K8L5"/>
<keyword evidence="4 6" id="KW-1133">Transmembrane helix</keyword>
<feature type="transmembrane region" description="Helical" evidence="6">
    <location>
        <begin position="35"/>
        <end position="59"/>
    </location>
</feature>
<organism evidence="7 8">
    <name type="scientific">Thauera humireducens</name>
    <dbReference type="NCBI Taxonomy" id="1134435"/>
    <lineage>
        <taxon>Bacteria</taxon>
        <taxon>Pseudomonadati</taxon>
        <taxon>Pseudomonadota</taxon>
        <taxon>Betaproteobacteria</taxon>
        <taxon>Rhodocyclales</taxon>
        <taxon>Zoogloeaceae</taxon>
        <taxon>Thauera</taxon>
    </lineage>
</organism>
<name>A0A127K8L5_9RHOO</name>
<feature type="transmembrane region" description="Helical" evidence="6">
    <location>
        <begin position="106"/>
        <end position="124"/>
    </location>
</feature>
<reference evidence="8" key="1">
    <citation type="submission" date="2016-03" db="EMBL/GenBank/DDBJ databases">
        <authorList>
            <person name="Ma C."/>
            <person name="Zhou S."/>
            <person name="Yang G."/>
        </authorList>
    </citation>
    <scope>NUCLEOTIDE SEQUENCE [LARGE SCALE GENOMIC DNA]</scope>
    <source>
        <strain evidence="8">SgZ-1</strain>
    </source>
</reference>
<dbReference type="InterPro" id="IPR020948">
    <property type="entry name" value="P_starv_induced_PsiE-like"/>
</dbReference>
<keyword evidence="8" id="KW-1185">Reference proteome</keyword>
<accession>A0A127K8L5</accession>
<evidence type="ECO:0000256" key="5">
    <source>
        <dbReference type="ARBA" id="ARBA00023136"/>
    </source>
</evidence>
<feature type="transmembrane region" description="Helical" evidence="6">
    <location>
        <begin position="75"/>
        <end position="99"/>
    </location>
</feature>
<dbReference type="RefSeq" id="WP_004260292.1">
    <property type="nucleotide sequence ID" value="NZ_CP014646.1"/>
</dbReference>
<evidence type="ECO:0000256" key="6">
    <source>
        <dbReference type="SAM" id="Phobius"/>
    </source>
</evidence>
<evidence type="ECO:0000313" key="8">
    <source>
        <dbReference type="Proteomes" id="UP000036902"/>
    </source>
</evidence>
<evidence type="ECO:0000256" key="4">
    <source>
        <dbReference type="ARBA" id="ARBA00022989"/>
    </source>
</evidence>
<comment type="subcellular location">
    <subcellularLocation>
        <location evidence="1">Cell membrane</location>
        <topology evidence="1">Multi-pass membrane protein</topology>
    </subcellularLocation>
</comment>
<dbReference type="Proteomes" id="UP000036902">
    <property type="component" value="Chromosome"/>
</dbReference>
<sequence>MDNTKLVRSIDHDNHLGDRVDDPLIDRLHWIIRQAIRLLAVLMVAVILWTVADVVLVLYEKLSDPPFLLLDLNDIFVVFAAFLAVLIAIEIFVNITLYLRDDVIHVKLVIATALMAIARKVIVLDLSALAPMYLFGIGVVVLALGVTYWLVSTRPGD</sequence>
<evidence type="ECO:0008006" key="9">
    <source>
        <dbReference type="Google" id="ProtNLM"/>
    </source>
</evidence>
<evidence type="ECO:0000256" key="2">
    <source>
        <dbReference type="ARBA" id="ARBA00022475"/>
    </source>
</evidence>
<dbReference type="EMBL" id="CP014646">
    <property type="protein sequence ID" value="AMO38299.1"/>
    <property type="molecule type" value="Genomic_DNA"/>
</dbReference>
<dbReference type="KEGG" id="thu:AC731_015970"/>
<dbReference type="Pfam" id="PF06146">
    <property type="entry name" value="PsiE"/>
    <property type="match status" value="1"/>
</dbReference>